<name>A0ABU8WW13_9BURK</name>
<evidence type="ECO:0000313" key="4">
    <source>
        <dbReference type="Proteomes" id="UP001385892"/>
    </source>
</evidence>
<keyword evidence="4" id="KW-1185">Reference proteome</keyword>
<evidence type="ECO:0000313" key="3">
    <source>
        <dbReference type="EMBL" id="MEJ8850943.1"/>
    </source>
</evidence>
<dbReference type="InterPro" id="IPR001753">
    <property type="entry name" value="Enoyl-CoA_hydra/iso"/>
</dbReference>
<dbReference type="InterPro" id="IPR051683">
    <property type="entry name" value="Enoyl-CoA_Hydratase/Isomerase"/>
</dbReference>
<dbReference type="PROSITE" id="PS00166">
    <property type="entry name" value="ENOYL_COA_HYDRATASE"/>
    <property type="match status" value="1"/>
</dbReference>
<dbReference type="InterPro" id="IPR014748">
    <property type="entry name" value="Enoyl-CoA_hydra_C"/>
</dbReference>
<dbReference type="Gene3D" id="3.90.226.10">
    <property type="entry name" value="2-enoyl-CoA Hydratase, Chain A, domain 1"/>
    <property type="match status" value="1"/>
</dbReference>
<dbReference type="CDD" id="cd06558">
    <property type="entry name" value="crotonase-like"/>
    <property type="match status" value="1"/>
</dbReference>
<reference evidence="3 4" key="1">
    <citation type="submission" date="2024-03" db="EMBL/GenBank/DDBJ databases">
        <title>Novel species of the genus Variovorax.</title>
        <authorList>
            <person name="Liu Q."/>
            <person name="Xin Y.-H."/>
        </authorList>
    </citation>
    <scope>NUCLEOTIDE SEQUENCE [LARGE SCALE GENOMIC DNA]</scope>
    <source>
        <strain evidence="3 4">KACC 18900</strain>
    </source>
</reference>
<protein>
    <submittedName>
        <fullName evidence="3">Enoyl-CoA hydratase-related protein</fullName>
    </submittedName>
</protein>
<dbReference type="Pfam" id="PF00378">
    <property type="entry name" value="ECH_1"/>
    <property type="match status" value="1"/>
</dbReference>
<organism evidence="3 4">
    <name type="scientific">Variovorax rhizosphaerae</name>
    <dbReference type="NCBI Taxonomy" id="1836200"/>
    <lineage>
        <taxon>Bacteria</taxon>
        <taxon>Pseudomonadati</taxon>
        <taxon>Pseudomonadota</taxon>
        <taxon>Betaproteobacteria</taxon>
        <taxon>Burkholderiales</taxon>
        <taxon>Comamonadaceae</taxon>
        <taxon>Variovorax</taxon>
    </lineage>
</organism>
<dbReference type="Proteomes" id="UP001385892">
    <property type="component" value="Unassembled WGS sequence"/>
</dbReference>
<dbReference type="PANTHER" id="PTHR42964:SF1">
    <property type="entry name" value="POLYKETIDE BIOSYNTHESIS ENOYL-COA HYDRATASE PKSH-RELATED"/>
    <property type="match status" value="1"/>
</dbReference>
<gene>
    <name evidence="3" type="ORF">WKW82_30180</name>
</gene>
<comment type="caution">
    <text evidence="3">The sequence shown here is derived from an EMBL/GenBank/DDBJ whole genome shotgun (WGS) entry which is preliminary data.</text>
</comment>
<dbReference type="Gene3D" id="1.10.12.10">
    <property type="entry name" value="Lyase 2-enoyl-coa Hydratase, Chain A, domain 2"/>
    <property type="match status" value="1"/>
</dbReference>
<comment type="similarity">
    <text evidence="1 2">Belongs to the enoyl-CoA hydratase/isomerase family.</text>
</comment>
<dbReference type="InterPro" id="IPR029045">
    <property type="entry name" value="ClpP/crotonase-like_dom_sf"/>
</dbReference>
<accession>A0ABU8WW13</accession>
<evidence type="ECO:0000256" key="1">
    <source>
        <dbReference type="ARBA" id="ARBA00005254"/>
    </source>
</evidence>
<sequence length="272" mass="29505">MSAVHAIPTERLASTSVRYEVANNVATVTIDRPDVLNAVDLPTEAELIRIWEDIEKRNDIRVVVLTGTGERSFCAGADLKNTSNLKGVEYWAASRPGGFGGIALRETLNVPVIAKVNGFALGGGFEMVLGCDLVIACEEASFGLPEPLVGRLPLDGGMLLLQRQIPYRQAMGMMLTGQRIKAARALEMGLINEVVPRAELDAAVDRWVQQLLACAPLSLKAIKQVVRQTAQLSPTQAHGMRLPALVDALQSEDSNEGVLAFQQKRKPVWKGR</sequence>
<dbReference type="PANTHER" id="PTHR42964">
    <property type="entry name" value="ENOYL-COA HYDRATASE"/>
    <property type="match status" value="1"/>
</dbReference>
<dbReference type="RefSeq" id="WP_340346430.1">
    <property type="nucleotide sequence ID" value="NZ_JBBKZT010000018.1"/>
</dbReference>
<dbReference type="InterPro" id="IPR018376">
    <property type="entry name" value="Enoyl-CoA_hyd/isom_CS"/>
</dbReference>
<dbReference type="EMBL" id="JBBKZT010000018">
    <property type="protein sequence ID" value="MEJ8850943.1"/>
    <property type="molecule type" value="Genomic_DNA"/>
</dbReference>
<evidence type="ECO:0000256" key="2">
    <source>
        <dbReference type="RuleBase" id="RU003707"/>
    </source>
</evidence>
<dbReference type="SUPFAM" id="SSF52096">
    <property type="entry name" value="ClpP/crotonase"/>
    <property type="match status" value="1"/>
</dbReference>
<proteinExistence type="inferred from homology"/>